<reference evidence="1" key="2">
    <citation type="journal article" date="2021" name="PeerJ">
        <title>Extensive microbial diversity within the chicken gut microbiome revealed by metagenomics and culture.</title>
        <authorList>
            <person name="Gilroy R."/>
            <person name="Ravi A."/>
            <person name="Getino M."/>
            <person name="Pursley I."/>
            <person name="Horton D.L."/>
            <person name="Alikhan N.F."/>
            <person name="Baker D."/>
            <person name="Gharbi K."/>
            <person name="Hall N."/>
            <person name="Watson M."/>
            <person name="Adriaenssens E.M."/>
            <person name="Foster-Nyarko E."/>
            <person name="Jarju S."/>
            <person name="Secka A."/>
            <person name="Antonio M."/>
            <person name="Oren A."/>
            <person name="Chaudhuri R.R."/>
            <person name="La Ragione R."/>
            <person name="Hildebrand F."/>
            <person name="Pallen M.J."/>
        </authorList>
    </citation>
    <scope>NUCLEOTIDE SEQUENCE</scope>
    <source>
        <strain evidence="1">B1-3475</strain>
    </source>
</reference>
<dbReference type="InterPro" id="IPR029058">
    <property type="entry name" value="AB_hydrolase_fold"/>
</dbReference>
<sequence>MRILYIHGFNGSPEGHSFSLLKKHLPEGAQIFGMDYCQDDCALALEQIARTISEKNIDILVGSSLGGFLTILTTGIERYAVNPCYRPSAELPKLGPQNGLPAPSPEMTATYAAAEPRLRQLDEEDRKRVHVLMGDKDELLGDRYFRHITEDLGHRPGIVFSTHHLSESAAETICSLIGKGNRMLSDAHKYATANESLVKRSTRCGCFNCMDTYPPEEILDWIDDKDGRTAVCPHCFVDAVLPDSCPYSISPDFLRRMNRKWF</sequence>
<reference evidence="1" key="1">
    <citation type="submission" date="2020-10" db="EMBL/GenBank/DDBJ databases">
        <authorList>
            <person name="Gilroy R."/>
        </authorList>
    </citation>
    <scope>NUCLEOTIDE SEQUENCE</scope>
    <source>
        <strain evidence="1">B1-3475</strain>
    </source>
</reference>
<dbReference type="Gene3D" id="3.40.50.1820">
    <property type="entry name" value="alpha/beta hydrolase"/>
    <property type="match status" value="1"/>
</dbReference>
<comment type="caution">
    <text evidence="1">The sequence shown here is derived from an EMBL/GenBank/DDBJ whole genome shotgun (WGS) entry which is preliminary data.</text>
</comment>
<name>A0A9D9HJ39_9BACT</name>
<proteinExistence type="predicted"/>
<evidence type="ECO:0000313" key="2">
    <source>
        <dbReference type="Proteomes" id="UP000823617"/>
    </source>
</evidence>
<dbReference type="InterPro" id="IPR008886">
    <property type="entry name" value="UPF0227/Esterase_YqiA"/>
</dbReference>
<accession>A0A9D9HJ39</accession>
<dbReference type="Pfam" id="PF05728">
    <property type="entry name" value="UPF0227"/>
    <property type="match status" value="1"/>
</dbReference>
<organism evidence="1 2">
    <name type="scientific">Candidatus Cryptobacteroides intestinigallinarum</name>
    <dbReference type="NCBI Taxonomy" id="2840767"/>
    <lineage>
        <taxon>Bacteria</taxon>
        <taxon>Pseudomonadati</taxon>
        <taxon>Bacteroidota</taxon>
        <taxon>Bacteroidia</taxon>
        <taxon>Bacteroidales</taxon>
        <taxon>Candidatus Cryptobacteroides</taxon>
    </lineage>
</organism>
<dbReference type="AlphaFoldDB" id="A0A9D9HJ39"/>
<dbReference type="Proteomes" id="UP000823617">
    <property type="component" value="Unassembled WGS sequence"/>
</dbReference>
<protein>
    <recommendedName>
        <fullName evidence="3">Alpha/beta hydrolase</fullName>
    </recommendedName>
</protein>
<evidence type="ECO:0000313" key="1">
    <source>
        <dbReference type="EMBL" id="MBO8454777.1"/>
    </source>
</evidence>
<evidence type="ECO:0008006" key="3">
    <source>
        <dbReference type="Google" id="ProtNLM"/>
    </source>
</evidence>
<dbReference type="EMBL" id="JADIMK010000001">
    <property type="protein sequence ID" value="MBO8454777.1"/>
    <property type="molecule type" value="Genomic_DNA"/>
</dbReference>
<gene>
    <name evidence="1" type="ORF">IAC08_00010</name>
</gene>
<dbReference type="SUPFAM" id="SSF53474">
    <property type="entry name" value="alpha/beta-Hydrolases"/>
    <property type="match status" value="1"/>
</dbReference>